<evidence type="ECO:0000313" key="1">
    <source>
        <dbReference type="EMBL" id="KAL2724779.1"/>
    </source>
</evidence>
<protein>
    <submittedName>
        <fullName evidence="1">Uncharacterized protein</fullName>
    </submittedName>
</protein>
<name>A0ABD2AVY0_VESMC</name>
<evidence type="ECO:0000313" key="2">
    <source>
        <dbReference type="Proteomes" id="UP001607303"/>
    </source>
</evidence>
<organism evidence="1 2">
    <name type="scientific">Vespula maculifrons</name>
    <name type="common">Eastern yellow jacket</name>
    <name type="synonym">Wasp</name>
    <dbReference type="NCBI Taxonomy" id="7453"/>
    <lineage>
        <taxon>Eukaryota</taxon>
        <taxon>Metazoa</taxon>
        <taxon>Ecdysozoa</taxon>
        <taxon>Arthropoda</taxon>
        <taxon>Hexapoda</taxon>
        <taxon>Insecta</taxon>
        <taxon>Pterygota</taxon>
        <taxon>Neoptera</taxon>
        <taxon>Endopterygota</taxon>
        <taxon>Hymenoptera</taxon>
        <taxon>Apocrita</taxon>
        <taxon>Aculeata</taxon>
        <taxon>Vespoidea</taxon>
        <taxon>Vespidae</taxon>
        <taxon>Vespinae</taxon>
        <taxon>Vespula</taxon>
    </lineage>
</organism>
<accession>A0ABD2AVY0</accession>
<dbReference type="EMBL" id="JAYRBN010000112">
    <property type="protein sequence ID" value="KAL2724779.1"/>
    <property type="molecule type" value="Genomic_DNA"/>
</dbReference>
<comment type="caution">
    <text evidence="1">The sequence shown here is derived from an EMBL/GenBank/DDBJ whole genome shotgun (WGS) entry which is preliminary data.</text>
</comment>
<reference evidence="1 2" key="1">
    <citation type="journal article" date="2024" name="Ann. Entomol. Soc. Am.">
        <title>Genomic analyses of the southern and eastern yellowjacket wasps (Hymenoptera: Vespidae) reveal evolutionary signatures of social life.</title>
        <authorList>
            <person name="Catto M.A."/>
            <person name="Caine P.B."/>
            <person name="Orr S.E."/>
            <person name="Hunt B.G."/>
            <person name="Goodisman M.A.D."/>
        </authorList>
    </citation>
    <scope>NUCLEOTIDE SEQUENCE [LARGE SCALE GENOMIC DNA]</scope>
    <source>
        <strain evidence="1">232</strain>
        <tissue evidence="1">Head and thorax</tissue>
    </source>
</reference>
<dbReference type="AlphaFoldDB" id="A0ABD2AVY0"/>
<gene>
    <name evidence="1" type="ORF">V1477_018640</name>
</gene>
<dbReference type="Proteomes" id="UP001607303">
    <property type="component" value="Unassembled WGS sequence"/>
</dbReference>
<proteinExistence type="predicted"/>
<keyword evidence="2" id="KW-1185">Reference proteome</keyword>
<sequence length="80" mass="9715">MCLKRRVQIYCARSIVLCEIRSLRFFLRIIGMNNISATYVPKHDTNNQDTKVNPRNIMKLLLYQIMDYYFAQYFDIHPYM</sequence>